<feature type="domain" description="SWIRM" evidence="2">
    <location>
        <begin position="73"/>
        <end position="131"/>
    </location>
</feature>
<dbReference type="InterPro" id="IPR007526">
    <property type="entry name" value="SWIRM"/>
</dbReference>
<sequence>MLIHIGLGVILMKSQMASPGKPDSRTSSPHVGGNYEGAKNSASRKRKAKNGDDPDNVTLAAPKKQERIDPTGLAGAAFQSRLPTDKLIALESQCFSDVVANEAATKIYLYIRNRLLQLWVENPRQEVTVEK</sequence>
<keyword evidence="4" id="KW-1185">Reference proteome</keyword>
<comment type="caution">
    <text evidence="3">The sequence shown here is derived from an EMBL/GenBank/DDBJ whole genome shotgun (WGS) entry which is preliminary data.</text>
</comment>
<dbReference type="OrthoDB" id="9982100at2759"/>
<feature type="region of interest" description="Disordered" evidence="1">
    <location>
        <begin position="16"/>
        <end position="72"/>
    </location>
</feature>
<dbReference type="InterPro" id="IPR009057">
    <property type="entry name" value="Homeodomain-like_sf"/>
</dbReference>
<dbReference type="Pfam" id="PF04433">
    <property type="entry name" value="SWIRM"/>
    <property type="match status" value="1"/>
</dbReference>
<reference evidence="3" key="1">
    <citation type="submission" date="2020-06" db="EMBL/GenBank/DDBJ databases">
        <title>Draft genome of Bugula neritina, a colonial animal packing powerful symbionts and potential medicines.</title>
        <authorList>
            <person name="Rayko M."/>
        </authorList>
    </citation>
    <scope>NUCLEOTIDE SEQUENCE [LARGE SCALE GENOMIC DNA]</scope>
    <source>
        <strain evidence="3">Kwan_BN1</strain>
    </source>
</reference>
<dbReference type="EMBL" id="VXIV02000853">
    <property type="protein sequence ID" value="KAF6035599.1"/>
    <property type="molecule type" value="Genomic_DNA"/>
</dbReference>
<evidence type="ECO:0000313" key="3">
    <source>
        <dbReference type="EMBL" id="KAF6035599.1"/>
    </source>
</evidence>
<accession>A0A7J7KAA8</accession>
<gene>
    <name evidence="3" type="ORF">EB796_006085</name>
</gene>
<dbReference type="SUPFAM" id="SSF46689">
    <property type="entry name" value="Homeodomain-like"/>
    <property type="match status" value="1"/>
</dbReference>
<evidence type="ECO:0000313" key="4">
    <source>
        <dbReference type="Proteomes" id="UP000593567"/>
    </source>
</evidence>
<dbReference type="InterPro" id="IPR036388">
    <property type="entry name" value="WH-like_DNA-bd_sf"/>
</dbReference>
<dbReference type="Proteomes" id="UP000593567">
    <property type="component" value="Unassembled WGS sequence"/>
</dbReference>
<organism evidence="3 4">
    <name type="scientific">Bugula neritina</name>
    <name type="common">Brown bryozoan</name>
    <name type="synonym">Sertularia neritina</name>
    <dbReference type="NCBI Taxonomy" id="10212"/>
    <lineage>
        <taxon>Eukaryota</taxon>
        <taxon>Metazoa</taxon>
        <taxon>Spiralia</taxon>
        <taxon>Lophotrochozoa</taxon>
        <taxon>Bryozoa</taxon>
        <taxon>Gymnolaemata</taxon>
        <taxon>Cheilostomatida</taxon>
        <taxon>Flustrina</taxon>
        <taxon>Buguloidea</taxon>
        <taxon>Bugulidae</taxon>
        <taxon>Bugula</taxon>
    </lineage>
</organism>
<proteinExistence type="predicted"/>
<dbReference type="AlphaFoldDB" id="A0A7J7KAA8"/>
<dbReference type="Gene3D" id="1.10.10.10">
    <property type="entry name" value="Winged helix-like DNA-binding domain superfamily/Winged helix DNA-binding domain"/>
    <property type="match status" value="1"/>
</dbReference>
<dbReference type="PROSITE" id="PS50934">
    <property type="entry name" value="SWIRM"/>
    <property type="match status" value="1"/>
</dbReference>
<evidence type="ECO:0000259" key="2">
    <source>
        <dbReference type="PROSITE" id="PS50934"/>
    </source>
</evidence>
<name>A0A7J7KAA8_BUGNE</name>
<protein>
    <submittedName>
        <fullName evidence="3">Su(Var)3-3</fullName>
    </submittedName>
</protein>
<evidence type="ECO:0000256" key="1">
    <source>
        <dbReference type="SAM" id="MobiDB-lite"/>
    </source>
</evidence>